<accession>A0ABN6RCA0</accession>
<dbReference type="Proteomes" id="UP001064971">
    <property type="component" value="Chromosome"/>
</dbReference>
<dbReference type="InterPro" id="IPR029063">
    <property type="entry name" value="SAM-dependent_MTases_sf"/>
</dbReference>
<dbReference type="SUPFAM" id="SSF53335">
    <property type="entry name" value="S-adenosyl-L-methionine-dependent methyltransferases"/>
    <property type="match status" value="1"/>
</dbReference>
<gene>
    <name evidence="1" type="ORF">DAETH_09740</name>
</gene>
<evidence type="ECO:0000313" key="1">
    <source>
        <dbReference type="EMBL" id="BDP41005.1"/>
    </source>
</evidence>
<reference evidence="1" key="1">
    <citation type="submission" date="2022-07" db="EMBL/GenBank/DDBJ databases">
        <title>Complete Genome Sequence of the Radioresistant Bacterium Deinococcus aetherius ST0316, Isolated from the Air Dust collected in Lower Stratosphere above Japan.</title>
        <authorList>
            <person name="Satoh K."/>
            <person name="Hagiwara K."/>
            <person name="Katsumata K."/>
            <person name="Kubo A."/>
            <person name="Yokobori S."/>
            <person name="Yamagishi A."/>
            <person name="Oono Y."/>
            <person name="Narumi I."/>
        </authorList>
    </citation>
    <scope>NUCLEOTIDE SEQUENCE</scope>
    <source>
        <strain evidence="1">ST0316</strain>
    </source>
</reference>
<proteinExistence type="predicted"/>
<evidence type="ECO:0000313" key="2">
    <source>
        <dbReference type="Proteomes" id="UP001064971"/>
    </source>
</evidence>
<organism evidence="1 2">
    <name type="scientific">Deinococcus aetherius</name>
    <dbReference type="NCBI Taxonomy" id="200252"/>
    <lineage>
        <taxon>Bacteria</taxon>
        <taxon>Thermotogati</taxon>
        <taxon>Deinococcota</taxon>
        <taxon>Deinococci</taxon>
        <taxon>Deinococcales</taxon>
        <taxon>Deinococcaceae</taxon>
        <taxon>Deinococcus</taxon>
    </lineage>
</organism>
<sequence length="94" mass="10306">MRDLLLAASSLNWGKISLAIFGSMFQGVMDKAERRALGAHYTSEANTLKALGPLFLDEMHALRDQARGKSARLRTFLNLLPTLRFLNPACGSGN</sequence>
<protein>
    <submittedName>
        <fullName evidence="1">Uncharacterized protein</fullName>
    </submittedName>
</protein>
<keyword evidence="2" id="KW-1185">Reference proteome</keyword>
<name>A0ABN6RCA0_9DEIO</name>
<dbReference type="EMBL" id="AP026560">
    <property type="protein sequence ID" value="BDP41005.1"/>
    <property type="molecule type" value="Genomic_DNA"/>
</dbReference>
<dbReference type="RefSeq" id="WP_264776800.1">
    <property type="nucleotide sequence ID" value="NZ_AP026560.1"/>
</dbReference>